<dbReference type="Proteomes" id="UP000191500">
    <property type="component" value="Unassembled WGS sequence"/>
</dbReference>
<dbReference type="CDD" id="cd07470">
    <property type="entry name" value="CYTH-like_mRNA_RTPase"/>
    <property type="match status" value="1"/>
</dbReference>
<comment type="cofactor">
    <cofactor evidence="1 8">
        <name>Mg(2+)</name>
        <dbReference type="ChEBI" id="CHEBI:18420"/>
    </cofactor>
</comment>
<sequence length="791" mass="86842">MDLRTIMNTDGGASNPPPPSNSASSPLSDQTPQKRPKKAASYSEYPTRPPQPPSLQHPQHASPERSSPYPSVQSPYQQFNSGPAINTAVRSQRSQTPPHVSTPYGPGARDPFGAQAYGSQPQHGGPLVSPYTPQPMSAGPQHPEQQSYFAQQRSQQRSQSLQSVMTTPRPLTESFHSPPVASQPLPSQPIPSQPIPSQPVPSQYFSHTAHRSVPGTHLGPPPTFATRQSPSTARPPSSGHDSPGNPLSSPRPTQEAPLRDQVSTQSPVTQRQFSPHSSQPSESTQLPSGGLKQEHTESASPQSISRHNSIVTVSESATVGQIRSSEDRMLVESPTARKPTADLLASPLAPGRQMNNSPSGDRGDTHAVNMEVDHEPRVDAQQPKQKRRRYNEPPIYARLTPRNTSRRPIIPNPRAPIPKHARQSQQDPSWAARRRSSSIRAVTPAARVARAPVIASPSTNMPRVQAPPVPPAPLVRPPSTSQAIGSLGPWEPSITGFIPHEELTKTLCDFLFQHVVMRNDVNAGPTGSAAAGQGTIVEIEAKLGHIIDLDSRDRINLPILTESVLNRENARIRTSFESKMTVEQHRAMNNFLNEAVKASMPQPNSTRIPLAYVHKKERDTFYEIQAAELPPVIRQNLNPRHKPRVRVTTDERTGEILAKIVKCRVADIDVCSPRTTVDWRVSVNLEMEYTGDVSNLPMIDTAVTKGGRGDRIKDRMSYRHLAYQVDLTQVAKSDQQPGRNEFDHELEVEVSAEEIRRQGQLAMSGDPKNQYEDLVKGFVDNIRLLARAVPP</sequence>
<comment type="similarity">
    <text evidence="3 8">Belongs to the fungal TPase family.</text>
</comment>
<feature type="compositionally biased region" description="Pro residues" evidence="9">
    <location>
        <begin position="186"/>
        <end position="199"/>
    </location>
</feature>
<feature type="compositionally biased region" description="Polar residues" evidence="9">
    <location>
        <begin position="261"/>
        <end position="287"/>
    </location>
</feature>
<evidence type="ECO:0000256" key="1">
    <source>
        <dbReference type="ARBA" id="ARBA00001946"/>
    </source>
</evidence>
<dbReference type="PANTHER" id="PTHR28118:SF1">
    <property type="entry name" value="POLYNUCLEOTIDE 5'-TRIPHOSPHATASE CTL1-RELATED"/>
    <property type="match status" value="1"/>
</dbReference>
<evidence type="ECO:0000256" key="5">
    <source>
        <dbReference type="ARBA" id="ARBA00022801"/>
    </source>
</evidence>
<comment type="caution">
    <text evidence="11">The sequence shown here is derived from an EMBL/GenBank/DDBJ whole genome shotgun (WGS) entry which is preliminary data.</text>
</comment>
<dbReference type="EMBL" id="MDDG01000007">
    <property type="protein sequence ID" value="OQE39343.1"/>
    <property type="molecule type" value="Genomic_DNA"/>
</dbReference>
<comment type="subcellular location">
    <subcellularLocation>
        <location evidence="2 8">Nucleus</location>
    </subcellularLocation>
</comment>
<dbReference type="Pfam" id="PF02940">
    <property type="entry name" value="mRNA_triPase"/>
    <property type="match status" value="1"/>
</dbReference>
<dbReference type="FunFam" id="3.20.100.10:FF:000002">
    <property type="entry name" value="mRNA capping nucleoside-triphosphatase, putative"/>
    <property type="match status" value="1"/>
</dbReference>
<proteinExistence type="inferred from homology"/>
<feature type="compositionally biased region" description="Polar residues" evidence="9">
    <location>
        <begin position="225"/>
        <end position="235"/>
    </location>
</feature>
<evidence type="ECO:0000313" key="12">
    <source>
        <dbReference type="Proteomes" id="UP000191500"/>
    </source>
</evidence>
<evidence type="ECO:0000256" key="6">
    <source>
        <dbReference type="ARBA" id="ARBA00023242"/>
    </source>
</evidence>
<dbReference type="GO" id="GO:0004651">
    <property type="term" value="F:polynucleotide 5'-phosphatase activity"/>
    <property type="evidence" value="ECO:0007669"/>
    <property type="project" value="UniProtKB-UniRule"/>
</dbReference>
<organism evidence="11 12">
    <name type="scientific">Penicillium coprophilum</name>
    <dbReference type="NCBI Taxonomy" id="36646"/>
    <lineage>
        <taxon>Eukaryota</taxon>
        <taxon>Fungi</taxon>
        <taxon>Dikarya</taxon>
        <taxon>Ascomycota</taxon>
        <taxon>Pezizomycotina</taxon>
        <taxon>Eurotiomycetes</taxon>
        <taxon>Eurotiomycetidae</taxon>
        <taxon>Eurotiales</taxon>
        <taxon>Aspergillaceae</taxon>
        <taxon>Penicillium</taxon>
    </lineage>
</organism>
<dbReference type="AlphaFoldDB" id="A0A1V6UMF4"/>
<evidence type="ECO:0000256" key="7">
    <source>
        <dbReference type="ARBA" id="ARBA00047740"/>
    </source>
</evidence>
<dbReference type="InterPro" id="IPR037009">
    <property type="entry name" value="mRNA_triPase_Cet1_sf"/>
</dbReference>
<feature type="compositionally biased region" description="Polar residues" evidence="9">
    <location>
        <begin position="1"/>
        <end position="12"/>
    </location>
</feature>
<dbReference type="InterPro" id="IPR004206">
    <property type="entry name" value="mRNA_triPase_Cet1"/>
</dbReference>
<dbReference type="EC" id="3.6.1.74" evidence="8"/>
<feature type="compositionally biased region" description="Low complexity" evidence="9">
    <location>
        <begin position="56"/>
        <end position="78"/>
    </location>
</feature>
<accession>A0A1V6UMF4</accession>
<gene>
    <name evidence="11" type="ORF">PENCOP_c007G05939</name>
</gene>
<comment type="subunit">
    <text evidence="8">Heterodimer. The mRNA-capping enzyme is composed of two separate chains alpha and beta, respectively a mRNA guanylyltransferase and an mRNA 5'-triphosphate monophosphatase.</text>
</comment>
<feature type="compositionally biased region" description="Low complexity" evidence="9">
    <location>
        <begin position="145"/>
        <end position="163"/>
    </location>
</feature>
<feature type="compositionally biased region" description="Polar residues" evidence="9">
    <location>
        <begin position="79"/>
        <end position="99"/>
    </location>
</feature>
<dbReference type="STRING" id="36646.A0A1V6UMF4"/>
<evidence type="ECO:0000256" key="8">
    <source>
        <dbReference type="RuleBase" id="RU367053"/>
    </source>
</evidence>
<evidence type="ECO:0000256" key="2">
    <source>
        <dbReference type="ARBA" id="ARBA00004123"/>
    </source>
</evidence>
<dbReference type="GO" id="GO:0140818">
    <property type="term" value="F:mRNA 5'-triphosphate monophosphatase activity"/>
    <property type="evidence" value="ECO:0007669"/>
    <property type="project" value="UniProtKB-EC"/>
</dbReference>
<dbReference type="InterPro" id="IPR040343">
    <property type="entry name" value="Cet1/Ctl1"/>
</dbReference>
<reference evidence="12" key="1">
    <citation type="journal article" date="2017" name="Nat. Microbiol.">
        <title>Global analysis of biosynthetic gene clusters reveals vast potential of secondary metabolite production in Penicillium species.</title>
        <authorList>
            <person name="Nielsen J.C."/>
            <person name="Grijseels S."/>
            <person name="Prigent S."/>
            <person name="Ji B."/>
            <person name="Dainat J."/>
            <person name="Nielsen K.F."/>
            <person name="Frisvad J.C."/>
            <person name="Workman M."/>
            <person name="Nielsen J."/>
        </authorList>
    </citation>
    <scope>NUCLEOTIDE SEQUENCE [LARGE SCALE GENOMIC DNA]</scope>
    <source>
        <strain evidence="12">IBT 31321</strain>
    </source>
</reference>
<evidence type="ECO:0000256" key="3">
    <source>
        <dbReference type="ARBA" id="ARBA00006345"/>
    </source>
</evidence>
<dbReference type="GO" id="GO:0031533">
    <property type="term" value="C:mRNA capping enzyme complex"/>
    <property type="evidence" value="ECO:0007669"/>
    <property type="project" value="UniProtKB-UniRule"/>
</dbReference>
<keyword evidence="5 8" id="KW-0378">Hydrolase</keyword>
<evidence type="ECO:0000256" key="9">
    <source>
        <dbReference type="SAM" id="MobiDB-lite"/>
    </source>
</evidence>
<feature type="region of interest" description="Disordered" evidence="9">
    <location>
        <begin position="1"/>
        <end position="444"/>
    </location>
</feature>
<feature type="compositionally biased region" description="Polar residues" evidence="9">
    <location>
        <begin position="298"/>
        <end position="323"/>
    </location>
</feature>
<comment type="catalytic activity">
    <reaction evidence="7">
        <text>a 5'-end triphospho-ribonucleoside in mRNA + H2O = a 5'-end diphospho-ribonucleoside in mRNA + phosphate + H(+)</text>
        <dbReference type="Rhea" id="RHEA:67004"/>
        <dbReference type="Rhea" id="RHEA-COMP:17164"/>
        <dbReference type="Rhea" id="RHEA-COMP:17165"/>
        <dbReference type="ChEBI" id="CHEBI:15377"/>
        <dbReference type="ChEBI" id="CHEBI:15378"/>
        <dbReference type="ChEBI" id="CHEBI:43474"/>
        <dbReference type="ChEBI" id="CHEBI:167616"/>
        <dbReference type="ChEBI" id="CHEBI:167618"/>
        <dbReference type="EC" id="3.6.1.74"/>
    </reaction>
    <physiologicalReaction direction="left-to-right" evidence="7">
        <dbReference type="Rhea" id="RHEA:67005"/>
    </physiologicalReaction>
</comment>
<feature type="compositionally biased region" description="Basic and acidic residues" evidence="9">
    <location>
        <begin position="361"/>
        <end position="378"/>
    </location>
</feature>
<keyword evidence="12" id="KW-1185">Reference proteome</keyword>
<evidence type="ECO:0000259" key="10">
    <source>
        <dbReference type="Pfam" id="PF02940"/>
    </source>
</evidence>
<name>A0A1V6UMF4_9EURO</name>
<dbReference type="GO" id="GO:0006370">
    <property type="term" value="P:7-methylguanosine mRNA capping"/>
    <property type="evidence" value="ECO:0007669"/>
    <property type="project" value="UniProtKB-UniRule"/>
</dbReference>
<dbReference type="InterPro" id="IPR033469">
    <property type="entry name" value="CYTH-like_dom_sf"/>
</dbReference>
<keyword evidence="4 8" id="KW-0507">mRNA processing</keyword>
<dbReference type="SUPFAM" id="SSF55154">
    <property type="entry name" value="CYTH-like phosphatases"/>
    <property type="match status" value="1"/>
</dbReference>
<feature type="domain" description="mRNA triphosphatase Cet1-like" evidence="10">
    <location>
        <begin position="501"/>
        <end position="750"/>
    </location>
</feature>
<protein>
    <recommendedName>
        <fullName evidence="8">mRNA-capping enzyme subunit beta</fullName>
        <ecNumber evidence="8">3.6.1.74</ecNumber>
    </recommendedName>
    <alternativeName>
        <fullName evidence="8">mRNA 5'-phosphatase</fullName>
    </alternativeName>
    <alternativeName>
        <fullName evidence="8">mRNA 5'-triphosphate monophosphatase</fullName>
    </alternativeName>
</protein>
<evidence type="ECO:0000313" key="11">
    <source>
        <dbReference type="EMBL" id="OQE39343.1"/>
    </source>
</evidence>
<dbReference type="Gene3D" id="3.20.100.10">
    <property type="entry name" value="mRNA triphosphatase Cet1-like"/>
    <property type="match status" value="1"/>
</dbReference>
<keyword evidence="6 8" id="KW-0539">Nucleus</keyword>
<comment type="function">
    <text evidence="8">First step of mRNA capping. Converts the 5'-triphosphate end of a nascent mRNA chain into a diphosphate end.</text>
</comment>
<evidence type="ECO:0000256" key="4">
    <source>
        <dbReference type="ARBA" id="ARBA00022664"/>
    </source>
</evidence>
<keyword evidence="8" id="KW-0506">mRNA capping</keyword>
<dbReference type="PANTHER" id="PTHR28118">
    <property type="entry name" value="POLYNUCLEOTIDE 5'-TRIPHOSPHATASE-RELATED"/>
    <property type="match status" value="1"/>
</dbReference>